<evidence type="ECO:0000256" key="4">
    <source>
        <dbReference type="ARBA" id="ARBA00008842"/>
    </source>
</evidence>
<reference evidence="12" key="1">
    <citation type="submission" date="2019-03" db="EMBL/GenBank/DDBJ databases">
        <authorList>
            <person name="Mank J."/>
            <person name="Almeida P."/>
        </authorList>
    </citation>
    <scope>NUCLEOTIDE SEQUENCE</scope>
    <source>
        <strain evidence="12">78183</strain>
    </source>
</reference>
<keyword evidence="8" id="KW-0446">Lipid-binding</keyword>
<dbReference type="AlphaFoldDB" id="A0A6N2N5S7"/>
<feature type="compositionally biased region" description="Acidic residues" evidence="10">
    <location>
        <begin position="351"/>
        <end position="370"/>
    </location>
</feature>
<dbReference type="GO" id="GO:0120009">
    <property type="term" value="P:intermembrane lipid transfer"/>
    <property type="evidence" value="ECO:0007669"/>
    <property type="project" value="UniProtKB-ARBA"/>
</dbReference>
<name>A0A6N2N5S7_SALVM</name>
<dbReference type="Pfam" id="PF15413">
    <property type="entry name" value="PH_11"/>
    <property type="match status" value="1"/>
</dbReference>
<dbReference type="GO" id="GO:0019148">
    <property type="term" value="F:D-cysteine desulfhydrase activity"/>
    <property type="evidence" value="ECO:0007669"/>
    <property type="project" value="TreeGrafter"/>
</dbReference>
<dbReference type="GO" id="GO:0008289">
    <property type="term" value="F:lipid binding"/>
    <property type="evidence" value="ECO:0007669"/>
    <property type="project" value="UniProtKB-KW"/>
</dbReference>
<protein>
    <recommendedName>
        <fullName evidence="11">PH domain-containing protein</fullName>
    </recommendedName>
</protein>
<dbReference type="InterPro" id="IPR011993">
    <property type="entry name" value="PH-like_dom_sf"/>
</dbReference>
<dbReference type="SUPFAM" id="SSF144000">
    <property type="entry name" value="Oxysterol-binding protein-like"/>
    <property type="match status" value="1"/>
</dbReference>
<dbReference type="Gene3D" id="2.40.160.120">
    <property type="match status" value="1"/>
</dbReference>
<comment type="cofactor">
    <cofactor evidence="1">
        <name>pyridoxal 5'-phosphate</name>
        <dbReference type="ChEBI" id="CHEBI:597326"/>
    </cofactor>
</comment>
<dbReference type="Gene3D" id="2.30.29.30">
    <property type="entry name" value="Pleckstrin-homology domain (PH domain)/Phosphotyrosine-binding domain (PTB)"/>
    <property type="match status" value="1"/>
</dbReference>
<feature type="domain" description="PH" evidence="11">
    <location>
        <begin position="77"/>
        <end position="234"/>
    </location>
</feature>
<accession>A0A6N2N5S7</accession>
<dbReference type="PROSITE" id="PS50003">
    <property type="entry name" value="PH_DOMAIN"/>
    <property type="match status" value="1"/>
</dbReference>
<sequence length="1154" mass="129550">MNPLCCIAPVSIDRDRANPVVAKSVSQSQLGLDSSLRTLNQSSKQSFSAQASRDFDKFSSIGNQEIEDSKVYSVNGDVSVAGILYKWVNYGKGWRSRWFMLADGVLSYYKIHGPDKILTSPAGRDKGVRVIGEGSLRYMRKVNWSCSSSNGGCSGSARFGEIHLKVVSLLICRKEEENPFFLLTFPCFFVLLMRVWIITKYRLSIFTGTKTLHLCCVTREDRTAWVEALQAAKDLFPRALTSDVVISTEKLRSRLVQESVGETVIEDCESIMLSELSEMQNKLKALQHKHIMLLDRLRQLETEKIELETTVVDKKEAIIWEANRMYVRSLLLPYFDRYFYSVMSEASASDFDADNESQDGGDVESDEDDDALRSASYRSREAIGNAGIYDKDHPFPDRLLEVEKEIMKVQYPYVKRRDNLPEPKEKEKPVGLWSIIRTISGRTCLEFKCFEDWSTFLLTALEWGESGSVVSCDKAGNDLMRILNIAAFAVSGYASTEGRQCKPFNPLLGETYEADYPDKGLRFFSEKVSHHPMVVACHCEGRGWKFWADSNLKGKFWGRSIQLDPVGVLTLQFEDSTIYNIILGKIYCDHYGTMRIKGSGKYSCKLKFKEQSIIDRNPHQERSSNAGWKWMKNVLLLGIQLQSQRLRSNIETRSETLRKREYESANSEKLRLEQLQRQGGLREQIVRRLRVGGRQAATAMKQQGISSIRTINAMKTGLCSAQFSSHSQGLPKVKLNGEELMSKVLNRRWMLHVPDTEIHQIKLSPSQGRHREGPSGNLSFLNNTKPYFGDELKEKGSEDPFFYVVRDDLLHPLVNGNKARKLDALLPLLVDYSVTDVVTCGGCQSAHAAAVAVSCAERGLKSHLLLRGEQPEILTGYNLISTIYGDITYVPRSIYSRRMNMLKTHADLVASNTGHILCCNDILESSLSAQSSTSSSGHIDAHGNTLNHSRKIIIINEGAGDVVALLGVIRLVQYLCQSHLLGKERQIKLVVDAGTGTTAVGLGIGAQCLGLPWEVTAVMLADTIDAYRQQEQKLISDFRTRFGFHLTDHCLNEVDGVVHWVGRCHQRKFGNILEGEIETCQHIAQQTGILVDPVYTLAAWEMATQLSREEMEGGAQVVMLHTGGTLGMFGLAQRYKSYFSKLKEGLSSVKLAPH</sequence>
<feature type="region of interest" description="Disordered" evidence="10">
    <location>
        <begin position="350"/>
        <end position="371"/>
    </location>
</feature>
<evidence type="ECO:0000256" key="1">
    <source>
        <dbReference type="ARBA" id="ARBA00001933"/>
    </source>
</evidence>
<dbReference type="SMART" id="SM00233">
    <property type="entry name" value="PH"/>
    <property type="match status" value="1"/>
</dbReference>
<comment type="similarity">
    <text evidence="3">Belongs to the ACC deaminase/D-cysteine desulfhydrase family.</text>
</comment>
<evidence type="ECO:0000256" key="3">
    <source>
        <dbReference type="ARBA" id="ARBA00008639"/>
    </source>
</evidence>
<dbReference type="EMBL" id="CAADRP010002107">
    <property type="protein sequence ID" value="VFU61148.1"/>
    <property type="molecule type" value="Genomic_DNA"/>
</dbReference>
<keyword evidence="7" id="KW-0445">Lipid transport</keyword>
<dbReference type="SUPFAM" id="SSF50729">
    <property type="entry name" value="PH domain-like"/>
    <property type="match status" value="1"/>
</dbReference>
<proteinExistence type="inferred from homology"/>
<dbReference type="SUPFAM" id="SSF53686">
    <property type="entry name" value="Tryptophan synthase beta subunit-like PLP-dependent enzymes"/>
    <property type="match status" value="1"/>
</dbReference>
<dbReference type="PANTHER" id="PTHR43780:SF7">
    <property type="entry name" value="D-CYSTEINE DESULFHYDRASE 2, MITOCHONDRIAL"/>
    <property type="match status" value="1"/>
</dbReference>
<comment type="similarity">
    <text evidence="4">Belongs to the OSBP family.</text>
</comment>
<dbReference type="InterPro" id="IPR027278">
    <property type="entry name" value="ACCD_DCysDesulf"/>
</dbReference>
<keyword evidence="6" id="KW-0663">Pyridoxal phosphate</keyword>
<evidence type="ECO:0000256" key="2">
    <source>
        <dbReference type="ARBA" id="ARBA00003361"/>
    </source>
</evidence>
<dbReference type="FunFam" id="2.40.160.120:FF:000001">
    <property type="entry name" value="Oxysterol-binding protein"/>
    <property type="match status" value="1"/>
</dbReference>
<dbReference type="Gene3D" id="3.40.50.1100">
    <property type="match status" value="2"/>
</dbReference>
<dbReference type="PANTHER" id="PTHR43780">
    <property type="entry name" value="1-AMINOCYCLOPROPANE-1-CARBOXYLATE DEAMINASE-RELATED"/>
    <property type="match status" value="1"/>
</dbReference>
<dbReference type="InterPro" id="IPR000648">
    <property type="entry name" value="Oxysterol-bd"/>
</dbReference>
<dbReference type="InterPro" id="IPR036052">
    <property type="entry name" value="TrpB-like_PALP_sf"/>
</dbReference>
<organism evidence="12">
    <name type="scientific">Salix viminalis</name>
    <name type="common">Common osier</name>
    <name type="synonym">Basket willow</name>
    <dbReference type="NCBI Taxonomy" id="40686"/>
    <lineage>
        <taxon>Eukaryota</taxon>
        <taxon>Viridiplantae</taxon>
        <taxon>Streptophyta</taxon>
        <taxon>Embryophyta</taxon>
        <taxon>Tracheophyta</taxon>
        <taxon>Spermatophyta</taxon>
        <taxon>Magnoliopsida</taxon>
        <taxon>eudicotyledons</taxon>
        <taxon>Gunneridae</taxon>
        <taxon>Pentapetalae</taxon>
        <taxon>rosids</taxon>
        <taxon>fabids</taxon>
        <taxon>Malpighiales</taxon>
        <taxon>Salicaceae</taxon>
        <taxon>Saliceae</taxon>
        <taxon>Salix</taxon>
    </lineage>
</organism>
<evidence type="ECO:0000256" key="10">
    <source>
        <dbReference type="SAM" id="MobiDB-lite"/>
    </source>
</evidence>
<comment type="function">
    <text evidence="2">May be involved in the transport of sterols.</text>
</comment>
<evidence type="ECO:0000256" key="9">
    <source>
        <dbReference type="SAM" id="Coils"/>
    </source>
</evidence>
<evidence type="ECO:0000256" key="8">
    <source>
        <dbReference type="ARBA" id="ARBA00023121"/>
    </source>
</evidence>
<dbReference type="FunFam" id="3.40.50.1100:FF:000081">
    <property type="entry name" value="D-cysteine desulfhydrase 2 mitochondrial"/>
    <property type="match status" value="1"/>
</dbReference>
<gene>
    <name evidence="12" type="ORF">SVIM_LOCUS457095</name>
</gene>
<feature type="coiled-coil region" evidence="9">
    <location>
        <begin position="276"/>
        <end position="317"/>
    </location>
</feature>
<evidence type="ECO:0000256" key="5">
    <source>
        <dbReference type="ARBA" id="ARBA00022448"/>
    </source>
</evidence>
<dbReference type="Pfam" id="PF01237">
    <property type="entry name" value="Oxysterol_BP"/>
    <property type="match status" value="1"/>
</dbReference>
<evidence type="ECO:0000256" key="6">
    <source>
        <dbReference type="ARBA" id="ARBA00022898"/>
    </source>
</evidence>
<evidence type="ECO:0000259" key="11">
    <source>
        <dbReference type="PROSITE" id="PS50003"/>
    </source>
</evidence>
<keyword evidence="9" id="KW-0175">Coiled coil</keyword>
<dbReference type="InterPro" id="IPR001849">
    <property type="entry name" value="PH_domain"/>
</dbReference>
<evidence type="ECO:0000256" key="7">
    <source>
        <dbReference type="ARBA" id="ARBA00023055"/>
    </source>
</evidence>
<keyword evidence="5" id="KW-0813">Transport</keyword>
<dbReference type="InterPro" id="IPR037239">
    <property type="entry name" value="OSBP_sf"/>
</dbReference>
<evidence type="ECO:0000313" key="12">
    <source>
        <dbReference type="EMBL" id="VFU61148.1"/>
    </source>
</evidence>